<evidence type="ECO:0000256" key="1">
    <source>
        <dbReference type="SAM" id="SignalP"/>
    </source>
</evidence>
<dbReference type="GO" id="GO:0004553">
    <property type="term" value="F:hydrolase activity, hydrolyzing O-glycosyl compounds"/>
    <property type="evidence" value="ECO:0007669"/>
    <property type="project" value="TreeGrafter"/>
</dbReference>
<organism evidence="2 3">
    <name type="scientific">Nonomuraea jabiensis</name>
    <dbReference type="NCBI Taxonomy" id="882448"/>
    <lineage>
        <taxon>Bacteria</taxon>
        <taxon>Bacillati</taxon>
        <taxon>Actinomycetota</taxon>
        <taxon>Actinomycetes</taxon>
        <taxon>Streptosporangiales</taxon>
        <taxon>Streptosporangiaceae</taxon>
        <taxon>Nonomuraea</taxon>
    </lineage>
</organism>
<dbReference type="PANTHER" id="PTHR12631">
    <property type="entry name" value="ALPHA-L-IDURONIDASE"/>
    <property type="match status" value="1"/>
</dbReference>
<keyword evidence="1" id="KW-0732">Signal</keyword>
<dbReference type="PANTHER" id="PTHR12631:SF10">
    <property type="entry name" value="BETA-XYLOSIDASE-LIKE PROTEIN-RELATED"/>
    <property type="match status" value="1"/>
</dbReference>
<evidence type="ECO:0000313" key="2">
    <source>
        <dbReference type="EMBL" id="MBB5777639.1"/>
    </source>
</evidence>
<dbReference type="InterPro" id="IPR051923">
    <property type="entry name" value="Glycosyl_Hydrolase_39"/>
</dbReference>
<proteinExistence type="predicted"/>
<gene>
    <name evidence="2" type="ORF">HD596_004395</name>
</gene>
<dbReference type="RefSeq" id="WP_185071175.1">
    <property type="nucleotide sequence ID" value="NZ_JACHMB010000001.1"/>
</dbReference>
<dbReference type="SUPFAM" id="SSF49344">
    <property type="entry name" value="CBD9-like"/>
    <property type="match status" value="1"/>
</dbReference>
<feature type="signal peptide" evidence="1">
    <location>
        <begin position="1"/>
        <end position="39"/>
    </location>
</feature>
<dbReference type="Proteomes" id="UP000579153">
    <property type="component" value="Unassembled WGS sequence"/>
</dbReference>
<accession>A0A7W9G5N7</accession>
<dbReference type="SUPFAM" id="SSF51445">
    <property type="entry name" value="(Trans)glycosidases"/>
    <property type="match status" value="1"/>
</dbReference>
<reference evidence="2 3" key="1">
    <citation type="submission" date="2020-08" db="EMBL/GenBank/DDBJ databases">
        <title>Sequencing the genomes of 1000 actinobacteria strains.</title>
        <authorList>
            <person name="Klenk H.-P."/>
        </authorList>
    </citation>
    <scope>NUCLEOTIDE SEQUENCE [LARGE SCALE GENOMIC DNA]</scope>
    <source>
        <strain evidence="2 3">DSM 45507</strain>
    </source>
</reference>
<dbReference type="AlphaFoldDB" id="A0A7W9G5N7"/>
<evidence type="ECO:0000313" key="3">
    <source>
        <dbReference type="Proteomes" id="UP000579153"/>
    </source>
</evidence>
<evidence type="ECO:0008006" key="4">
    <source>
        <dbReference type="Google" id="ProtNLM"/>
    </source>
</evidence>
<sequence>MSMGPTPARRLTRSPLRRAIVALAVAVTALVSPATPAQAAPGDVVLGDFENGVTPWFTATGGGASVSLTVTSDAPASGSGAARLQVNAPAGTAELVRGVPSIDARSLTFALRSTQLKGIVVRMVDGTGQAHQQTRPLTPGSQWQTVTVSDFAPAGQAEYIHWGGANDGVWHGPLKQMSLLVDAFRVVNGPTATIDVDDVTVQGPAPDLAIAPTATGNAFTTGQEVSFGIRTAAKSVEWTVRDIDNAVVTSGAKEASELGGTLTLGKLPTGWYAVDLVAVQPDGRRVAGGTDVSVLPASDAREERIGVATHYGQAWSADTIPLIAAAGAGFARDEAYWAEAEKVKGTIDFPAKVDAYTAALSRNNLEFFDILAYGNRLYHEGEAPATQAGRDAFANYADVSVATFGTDDTFYEVWNEWNLRDRTGPAGATAANYAALLATTADRVRAAHPGAKLAGPALAPMDEWSKWVDDFIAAGGLDDLDAFTTHPYDFGAEPEKFMDHVAVIRAKLDAAGHRDMPIWLSEHGWHTSDTPLGADEKAQARNLSRAQLLALGKGIGKYTVYDFKDDGTDPKNPEHRFGIIRNENDPRGAYTPKPAFVAQGILTRQTDDRQVRQVLALGSGRYGVEFGARPGEPAATRMQALWALKPETWSIKAAGEVKVTDLYGAEVTLRPDADGRVHVAVGKDPVYLTGEVGEVSAQSPYSLTVDQAIEGLAPAAKWTVTAGDRALEVSLRTGSGTTSAQVPAGATRSVTVTLPSAGVGTRTWTAEVREGDRTIGLLAATAEVVARLGLTGTHALNATGADLLRLTLVNRGAEPVELDGIDWTVGSSSGRVLPGTTVAGKGSVSADVPLSELGAWSATATGDATATARGTLVDADPVDVPFRPVQVDGKADDAVTVLPARTLGAAEQVISGWAGDEDHSGRLWLTHDTGRLYLTAVITDNAHAQPARATSIWQGDSVQLGTTPGWPGEGAVPVSEIGTALTGAGPVDLARWLPANATTDGLASAVTRDEAAKTTTYELSVPFGAIGVDPADGIFSATVAVNENDGTGRRGWSTWGKGVAESKDPAKFRPLRLLAAPAGNVRVTATALSSCLSSPPRLTVAAVNQEKVPVDLRLVTPIGEKAFTGVAPGRAVLHTFSGTGKELAAGTAVVSASYLGAGGNFAYQDRELDYRRVTCRR</sequence>
<comment type="caution">
    <text evidence="2">The sequence shown here is derived from an EMBL/GenBank/DDBJ whole genome shotgun (WGS) entry which is preliminary data.</text>
</comment>
<dbReference type="InterPro" id="IPR017853">
    <property type="entry name" value="GH"/>
</dbReference>
<dbReference type="Gene3D" id="2.60.120.260">
    <property type="entry name" value="Galactose-binding domain-like"/>
    <property type="match status" value="1"/>
</dbReference>
<feature type="chain" id="PRO_5030574325" description="Carbohydrate-binding domain-containing protein" evidence="1">
    <location>
        <begin position="40"/>
        <end position="1177"/>
    </location>
</feature>
<name>A0A7W9G5N7_9ACTN</name>
<dbReference type="CDD" id="cd09621">
    <property type="entry name" value="CBM9_like_5"/>
    <property type="match status" value="1"/>
</dbReference>
<dbReference type="Gene3D" id="3.20.20.80">
    <property type="entry name" value="Glycosidases"/>
    <property type="match status" value="1"/>
</dbReference>
<dbReference type="EMBL" id="JACHMB010000001">
    <property type="protein sequence ID" value="MBB5777639.1"/>
    <property type="molecule type" value="Genomic_DNA"/>
</dbReference>
<dbReference type="Gene3D" id="2.60.40.1190">
    <property type="match status" value="1"/>
</dbReference>
<protein>
    <recommendedName>
        <fullName evidence="4">Carbohydrate-binding domain-containing protein</fullName>
    </recommendedName>
</protein>
<keyword evidence="3" id="KW-1185">Reference proteome</keyword>